<comment type="caution">
    <text evidence="3">The sequence shown here is derived from an EMBL/GenBank/DDBJ whole genome shotgun (WGS) entry which is preliminary data.</text>
</comment>
<keyword evidence="3" id="KW-0645">Protease</keyword>
<dbReference type="InterPro" id="IPR026898">
    <property type="entry name" value="PrsW"/>
</dbReference>
<proteinExistence type="predicted"/>
<feature type="region of interest" description="Disordered" evidence="1">
    <location>
        <begin position="229"/>
        <end position="281"/>
    </location>
</feature>
<feature type="transmembrane region" description="Helical" evidence="2">
    <location>
        <begin position="377"/>
        <end position="402"/>
    </location>
</feature>
<dbReference type="Proteomes" id="UP000019763">
    <property type="component" value="Unassembled WGS sequence"/>
</dbReference>
<evidence type="ECO:0000256" key="1">
    <source>
        <dbReference type="SAM" id="MobiDB-lite"/>
    </source>
</evidence>
<dbReference type="GeneID" id="22915442"/>
<dbReference type="GO" id="GO:0008233">
    <property type="term" value="F:peptidase activity"/>
    <property type="evidence" value="ECO:0007669"/>
    <property type="project" value="UniProtKB-KW"/>
</dbReference>
<dbReference type="EMBL" id="AFNH02001171">
    <property type="protein sequence ID" value="EZG43861.1"/>
    <property type="molecule type" value="Genomic_DNA"/>
</dbReference>
<dbReference type="VEuPathDB" id="CryptoDB:GNI_157010"/>
<keyword evidence="3" id="KW-0378">Hydrolase</keyword>
<reference evidence="3" key="1">
    <citation type="submission" date="2013-12" db="EMBL/GenBank/DDBJ databases">
        <authorList>
            <person name="Omoto C.K."/>
            <person name="Sibley D."/>
            <person name="Venepally P."/>
            <person name="Hadjithomas M."/>
            <person name="Karamycheva S."/>
            <person name="Brunk B."/>
            <person name="Roos D."/>
            <person name="Caler E."/>
            <person name="Lorenzi H."/>
        </authorList>
    </citation>
    <scope>NUCLEOTIDE SEQUENCE</scope>
</reference>
<keyword evidence="2" id="KW-0472">Membrane</keyword>
<organism evidence="3 4">
    <name type="scientific">Gregarina niphandrodes</name>
    <name type="common">Septate eugregarine</name>
    <dbReference type="NCBI Taxonomy" id="110365"/>
    <lineage>
        <taxon>Eukaryota</taxon>
        <taxon>Sar</taxon>
        <taxon>Alveolata</taxon>
        <taxon>Apicomplexa</taxon>
        <taxon>Conoidasida</taxon>
        <taxon>Gregarinasina</taxon>
        <taxon>Eugregarinorida</taxon>
        <taxon>Gregarinidae</taxon>
        <taxon>Gregarina</taxon>
    </lineage>
</organism>
<keyword evidence="2" id="KW-0812">Transmembrane</keyword>
<dbReference type="RefSeq" id="XP_011132949.1">
    <property type="nucleotide sequence ID" value="XM_011134647.1"/>
</dbReference>
<dbReference type="Pfam" id="PF13367">
    <property type="entry name" value="PrsW-protease"/>
    <property type="match status" value="1"/>
</dbReference>
<accession>A0A023AYX4</accession>
<keyword evidence="2" id="KW-1133">Transmembrane helix</keyword>
<evidence type="ECO:0000313" key="3">
    <source>
        <dbReference type="EMBL" id="EZG43861.1"/>
    </source>
</evidence>
<dbReference type="PANTHER" id="PTHR36844:SF1">
    <property type="entry name" value="PROTEASE PRSW"/>
    <property type="match status" value="1"/>
</dbReference>
<evidence type="ECO:0000313" key="4">
    <source>
        <dbReference type="Proteomes" id="UP000019763"/>
    </source>
</evidence>
<feature type="compositionally biased region" description="Basic and acidic residues" evidence="1">
    <location>
        <begin position="232"/>
        <end position="281"/>
    </location>
</feature>
<dbReference type="OrthoDB" id="354825at2759"/>
<dbReference type="GO" id="GO:0006508">
    <property type="term" value="P:proteolysis"/>
    <property type="evidence" value="ECO:0007669"/>
    <property type="project" value="UniProtKB-KW"/>
</dbReference>
<sequence>MAVFPVCMILTLLKLQQELSTVTLLEYFVCGCTLSVATASVLETVAQVQTAPVLSCQGASWQCNVLFAVALTISVSLVEEFAKFLPVMFVRTSEDHLPARRGRWLFRALESPRAIVLAGCASAGGFATVENVKYVFGGEDVQEDFDTSLARAVLAIPFHIACTALVTAAWADELFYTPTALCCPTPPRPGAWQLIRNNLQRLVSKPQPPALPANPWPVWSSIDSQAPLGRSDMGRSDLGNRPDLSRSDLGRPMLDGRSDLGRPDLGRPDLGRPDLGRPDLGSRGEYCPLGCDAGDYRRGDYLRLDYNTSSPAAGRVDCATSPLLDQGAGLRKQRGLRELVLRLFWLPVVCHSSYDLAIFFAAQIMHRMSDQEGDGGIQGFLLLLCTAIFAAAYLVAVGTFLIRWNSLGSSQATSLPRLHRYLDNSLL</sequence>
<protein>
    <submittedName>
        <fullName evidence="3">Protease prsW family protein</fullName>
    </submittedName>
</protein>
<name>A0A023AYX4_GRENI</name>
<gene>
    <name evidence="3" type="ORF">GNI_157010</name>
</gene>
<feature type="transmembrane region" description="Helical" evidence="2">
    <location>
        <begin position="339"/>
        <end position="365"/>
    </location>
</feature>
<dbReference type="PANTHER" id="PTHR36844">
    <property type="entry name" value="PROTEASE PRSW"/>
    <property type="match status" value="1"/>
</dbReference>
<dbReference type="AlphaFoldDB" id="A0A023AYX4"/>
<keyword evidence="4" id="KW-1185">Reference proteome</keyword>
<evidence type="ECO:0000256" key="2">
    <source>
        <dbReference type="SAM" id="Phobius"/>
    </source>
</evidence>